<dbReference type="Proteomes" id="UP001212997">
    <property type="component" value="Unassembled WGS sequence"/>
</dbReference>
<gene>
    <name evidence="2" type="ORF">NLI96_g1974</name>
</gene>
<keyword evidence="3" id="KW-1185">Reference proteome</keyword>
<evidence type="ECO:0000256" key="1">
    <source>
        <dbReference type="SAM" id="MobiDB-lite"/>
    </source>
</evidence>
<dbReference type="EMBL" id="JANAWD010000041">
    <property type="protein sequence ID" value="KAJ3489660.1"/>
    <property type="molecule type" value="Genomic_DNA"/>
</dbReference>
<feature type="region of interest" description="Disordered" evidence="1">
    <location>
        <begin position="26"/>
        <end position="64"/>
    </location>
</feature>
<protein>
    <submittedName>
        <fullName evidence="2">Uncharacterized protein</fullName>
    </submittedName>
</protein>
<dbReference type="Gene3D" id="1.10.238.10">
    <property type="entry name" value="EF-hand"/>
    <property type="match status" value="1"/>
</dbReference>
<evidence type="ECO:0000313" key="2">
    <source>
        <dbReference type="EMBL" id="KAJ3489660.1"/>
    </source>
</evidence>
<proteinExistence type="predicted"/>
<dbReference type="AlphaFoldDB" id="A0AAD5VBW2"/>
<evidence type="ECO:0000313" key="3">
    <source>
        <dbReference type="Proteomes" id="UP001212997"/>
    </source>
</evidence>
<feature type="region of interest" description="Disordered" evidence="1">
    <location>
        <begin position="168"/>
        <end position="236"/>
    </location>
</feature>
<feature type="compositionally biased region" description="Basic residues" evidence="1">
    <location>
        <begin position="214"/>
        <end position="227"/>
    </location>
</feature>
<sequence>MNMEEAEVDLAFSILPLAIQRRIDSAFDNAQSTNDQPEDGPRRKKRRLDDSSTNDMSSARPMNDVVPGGFIIEDPQPGGFVVEDPSDEEVDLTAMQSHGEHSQIPLSLIPTALQILDLQPDDEDVLAVFRNAASGWEGPNSQQAGQEQFVSRKDWRAVCAALLDNSDANLISDDGDGESADEYQDPHGLSESSRDSSVSDDDYQETSYAPSTSRRSRKGKAKAKSTRKLSNAASAVPEVGHASKGILKPTARQRLECRRTFSLFFPDVDDDQLDRQKIMIKDITRVASLLKEKITAEEIIEMLELFSSSPDKSMNLGDFERMMLMAKLA</sequence>
<dbReference type="InterPro" id="IPR011992">
    <property type="entry name" value="EF-hand-dom_pair"/>
</dbReference>
<reference evidence="2" key="1">
    <citation type="submission" date="2022-07" db="EMBL/GenBank/DDBJ databases">
        <title>Genome Sequence of Physisporinus lineatus.</title>
        <authorList>
            <person name="Buettner E."/>
        </authorList>
    </citation>
    <scope>NUCLEOTIDE SEQUENCE</scope>
    <source>
        <strain evidence="2">VT162</strain>
    </source>
</reference>
<accession>A0AAD5VBW2</accession>
<dbReference type="SUPFAM" id="SSF47473">
    <property type="entry name" value="EF-hand"/>
    <property type="match status" value="1"/>
</dbReference>
<comment type="caution">
    <text evidence="2">The sequence shown here is derived from an EMBL/GenBank/DDBJ whole genome shotgun (WGS) entry which is preliminary data.</text>
</comment>
<name>A0AAD5VBW2_9APHY</name>
<organism evidence="2 3">
    <name type="scientific">Meripilus lineatus</name>
    <dbReference type="NCBI Taxonomy" id="2056292"/>
    <lineage>
        <taxon>Eukaryota</taxon>
        <taxon>Fungi</taxon>
        <taxon>Dikarya</taxon>
        <taxon>Basidiomycota</taxon>
        <taxon>Agaricomycotina</taxon>
        <taxon>Agaricomycetes</taxon>
        <taxon>Polyporales</taxon>
        <taxon>Meripilaceae</taxon>
        <taxon>Meripilus</taxon>
    </lineage>
</organism>
<feature type="compositionally biased region" description="Acidic residues" evidence="1">
    <location>
        <begin position="173"/>
        <end position="183"/>
    </location>
</feature>